<organism evidence="3 4">
    <name type="scientific">Candidatus Enterenecus faecium</name>
    <dbReference type="NCBI Taxonomy" id="2840780"/>
    <lineage>
        <taxon>Bacteria</taxon>
        <taxon>Bacillati</taxon>
        <taxon>Bacillota</taxon>
        <taxon>Clostridia</taxon>
        <taxon>Eubacteriales</taxon>
        <taxon>Candidatus Enterenecus</taxon>
    </lineage>
</organism>
<dbReference type="GO" id="GO:0016887">
    <property type="term" value="F:ATP hydrolysis activity"/>
    <property type="evidence" value="ECO:0007669"/>
    <property type="project" value="InterPro"/>
</dbReference>
<evidence type="ECO:0000259" key="2">
    <source>
        <dbReference type="Pfam" id="PF00005"/>
    </source>
</evidence>
<name>A0A9D0YTA3_9FIRM</name>
<dbReference type="GO" id="GO:0042626">
    <property type="term" value="F:ATPase-coupled transmembrane transporter activity"/>
    <property type="evidence" value="ECO:0007669"/>
    <property type="project" value="TreeGrafter"/>
</dbReference>
<dbReference type="EMBL" id="DVFO01000088">
    <property type="protein sequence ID" value="HIQ61527.1"/>
    <property type="molecule type" value="Genomic_DNA"/>
</dbReference>
<dbReference type="Pfam" id="PF03649">
    <property type="entry name" value="UPF0014"/>
    <property type="match status" value="1"/>
</dbReference>
<keyword evidence="1" id="KW-0812">Transmembrane</keyword>
<dbReference type="Proteomes" id="UP000886879">
    <property type="component" value="Unassembled WGS sequence"/>
</dbReference>
<accession>A0A9D0YTA3</accession>
<comment type="caution">
    <text evidence="3">The sequence shown here is derived from an EMBL/GenBank/DDBJ whole genome shotgun (WGS) entry which is preliminary data.</text>
</comment>
<feature type="domain" description="ABC transporter" evidence="2">
    <location>
        <begin position="21"/>
        <end position="127"/>
    </location>
</feature>
<dbReference type="SUPFAM" id="SSF52540">
    <property type="entry name" value="P-loop containing nucleoside triphosphate hydrolases"/>
    <property type="match status" value="1"/>
</dbReference>
<dbReference type="InterPro" id="IPR027417">
    <property type="entry name" value="P-loop_NTPase"/>
</dbReference>
<feature type="transmembrane region" description="Helical" evidence="1">
    <location>
        <begin position="149"/>
        <end position="173"/>
    </location>
</feature>
<evidence type="ECO:0000313" key="4">
    <source>
        <dbReference type="Proteomes" id="UP000886879"/>
    </source>
</evidence>
<evidence type="ECO:0000313" key="3">
    <source>
        <dbReference type="EMBL" id="HIQ61527.1"/>
    </source>
</evidence>
<sequence length="188" mass="21340">MDMIRTTEALTFQDFLRYPALRVEEGEFAFVTGRSGAGKSTYLRLLNGSIPADPGCIFYRGIPLEEYQILPYRRQVLLVPQAVYLIPGTILDNFHFYYDVRRQQRIDGERAAEFLRRCCLDFPVDTSCDTLPGMMTGQILAGTLPMTSILYQIAIMIAICTAVTCACFGTLYFGSKTLYDKKRQIIQL</sequence>
<dbReference type="Pfam" id="PF00005">
    <property type="entry name" value="ABC_tran"/>
    <property type="match status" value="1"/>
</dbReference>
<dbReference type="PANTHER" id="PTHR24221:SF654">
    <property type="entry name" value="ATP-BINDING CASSETTE SUB-FAMILY B MEMBER 6"/>
    <property type="match status" value="1"/>
</dbReference>
<keyword evidence="1" id="KW-1133">Transmembrane helix</keyword>
<reference evidence="3" key="2">
    <citation type="journal article" date="2021" name="PeerJ">
        <title>Extensive microbial diversity within the chicken gut microbiome revealed by metagenomics and culture.</title>
        <authorList>
            <person name="Gilroy R."/>
            <person name="Ravi A."/>
            <person name="Getino M."/>
            <person name="Pursley I."/>
            <person name="Horton D.L."/>
            <person name="Alikhan N.F."/>
            <person name="Baker D."/>
            <person name="Gharbi K."/>
            <person name="Hall N."/>
            <person name="Watson M."/>
            <person name="Adriaenssens E.M."/>
            <person name="Foster-Nyarko E."/>
            <person name="Jarju S."/>
            <person name="Secka A."/>
            <person name="Antonio M."/>
            <person name="Oren A."/>
            <person name="Chaudhuri R.R."/>
            <person name="La Ragione R."/>
            <person name="Hildebrand F."/>
            <person name="Pallen M.J."/>
        </authorList>
    </citation>
    <scope>NUCLEOTIDE SEQUENCE</scope>
    <source>
        <strain evidence="3">ChiGjej2B2-12916</strain>
    </source>
</reference>
<proteinExistence type="predicted"/>
<reference evidence="3" key="1">
    <citation type="submission" date="2020-10" db="EMBL/GenBank/DDBJ databases">
        <authorList>
            <person name="Gilroy R."/>
        </authorList>
    </citation>
    <scope>NUCLEOTIDE SEQUENCE</scope>
    <source>
        <strain evidence="3">ChiGjej2B2-12916</strain>
    </source>
</reference>
<dbReference type="PANTHER" id="PTHR24221">
    <property type="entry name" value="ATP-BINDING CASSETTE SUB-FAMILY B"/>
    <property type="match status" value="1"/>
</dbReference>
<protein>
    <submittedName>
        <fullName evidence="3">ABC transporter permease</fullName>
    </submittedName>
</protein>
<dbReference type="InterPro" id="IPR039421">
    <property type="entry name" value="Type_1_exporter"/>
</dbReference>
<dbReference type="InterPro" id="IPR003439">
    <property type="entry name" value="ABC_transporter-like_ATP-bd"/>
</dbReference>
<gene>
    <name evidence="3" type="ORF">IAD31_08065</name>
</gene>
<keyword evidence="1" id="KW-0472">Membrane</keyword>
<dbReference type="AlphaFoldDB" id="A0A9D0YTA3"/>
<dbReference type="InterPro" id="IPR005226">
    <property type="entry name" value="UPF0014_fam"/>
</dbReference>
<dbReference type="GO" id="GO:0005524">
    <property type="term" value="F:ATP binding"/>
    <property type="evidence" value="ECO:0007669"/>
    <property type="project" value="InterPro"/>
</dbReference>
<evidence type="ECO:0000256" key="1">
    <source>
        <dbReference type="SAM" id="Phobius"/>
    </source>
</evidence>
<dbReference type="Gene3D" id="3.40.50.300">
    <property type="entry name" value="P-loop containing nucleotide triphosphate hydrolases"/>
    <property type="match status" value="1"/>
</dbReference>